<name>A0A919UAP4_9ACTN</name>
<evidence type="ECO:0000256" key="2">
    <source>
        <dbReference type="ARBA" id="ARBA00022475"/>
    </source>
</evidence>
<evidence type="ECO:0000256" key="4">
    <source>
        <dbReference type="ARBA" id="ARBA00022960"/>
    </source>
</evidence>
<dbReference type="NCBIfam" id="TIGR01695">
    <property type="entry name" value="murJ_mviN"/>
    <property type="match status" value="1"/>
</dbReference>
<keyword evidence="2" id="KW-1003">Cell membrane</keyword>
<keyword evidence="10" id="KW-1185">Reference proteome</keyword>
<protein>
    <recommendedName>
        <fullName evidence="11">Peptidoglycan lipid II flippase</fullName>
    </recommendedName>
</protein>
<dbReference type="PANTHER" id="PTHR47019">
    <property type="entry name" value="LIPID II FLIPPASE MURJ"/>
    <property type="match status" value="1"/>
</dbReference>
<organism evidence="9 10">
    <name type="scientific">Dactylosporangium siamense</name>
    <dbReference type="NCBI Taxonomy" id="685454"/>
    <lineage>
        <taxon>Bacteria</taxon>
        <taxon>Bacillati</taxon>
        <taxon>Actinomycetota</taxon>
        <taxon>Actinomycetes</taxon>
        <taxon>Micromonosporales</taxon>
        <taxon>Micromonosporaceae</taxon>
        <taxon>Dactylosporangium</taxon>
    </lineage>
</organism>
<feature type="transmembrane region" description="Helical" evidence="8">
    <location>
        <begin position="325"/>
        <end position="353"/>
    </location>
</feature>
<feature type="transmembrane region" description="Helical" evidence="8">
    <location>
        <begin position="359"/>
        <end position="385"/>
    </location>
</feature>
<keyword evidence="3 8" id="KW-0812">Transmembrane</keyword>
<evidence type="ECO:0000256" key="8">
    <source>
        <dbReference type="SAM" id="Phobius"/>
    </source>
</evidence>
<dbReference type="Pfam" id="PF03023">
    <property type="entry name" value="MurJ"/>
    <property type="match status" value="1"/>
</dbReference>
<feature type="transmembrane region" description="Helical" evidence="8">
    <location>
        <begin position="425"/>
        <end position="448"/>
    </location>
</feature>
<keyword evidence="5" id="KW-0573">Peptidoglycan synthesis</keyword>
<keyword evidence="6 8" id="KW-1133">Transmembrane helix</keyword>
<evidence type="ECO:0000256" key="6">
    <source>
        <dbReference type="ARBA" id="ARBA00022989"/>
    </source>
</evidence>
<evidence type="ECO:0000313" key="10">
    <source>
        <dbReference type="Proteomes" id="UP000660611"/>
    </source>
</evidence>
<feature type="transmembrane region" description="Helical" evidence="8">
    <location>
        <begin position="20"/>
        <end position="40"/>
    </location>
</feature>
<dbReference type="PANTHER" id="PTHR47019:SF1">
    <property type="entry name" value="LIPID II FLIPPASE MURJ"/>
    <property type="match status" value="1"/>
</dbReference>
<dbReference type="PRINTS" id="PR01806">
    <property type="entry name" value="VIRFACTRMVIN"/>
</dbReference>
<evidence type="ECO:0000256" key="7">
    <source>
        <dbReference type="ARBA" id="ARBA00023136"/>
    </source>
</evidence>
<feature type="transmembrane region" description="Helical" evidence="8">
    <location>
        <begin position="496"/>
        <end position="518"/>
    </location>
</feature>
<evidence type="ECO:0000256" key="1">
    <source>
        <dbReference type="ARBA" id="ARBA00004651"/>
    </source>
</evidence>
<dbReference type="EMBL" id="BONQ01000108">
    <property type="protein sequence ID" value="GIG48729.1"/>
    <property type="molecule type" value="Genomic_DNA"/>
</dbReference>
<sequence>MKVHMAEGPSVGRAGRGMALATLAARAAGFVRLVVLASALGLGSRVLDSYNVANTLPNAVFELVVGGAMASVVVPLLARAALTEPDDGVVYAQRLLTLMLYGLGAVTVVAMVSAPWLVEVYTPGFTGPQRDLVVVFSWFFLPQILFYGVSATAGAVLNVRGRFAAPMWAPLVYSVIVIAVSVVYLVIGGATEIGSLTRTHLLVLAVGTTAGVAGQMALVVWALARSGFALRPRLNPRGIGIRRIARLGGWVLLSVAAAQVLLTAATRVASVSGPGGVSAYQTGLAVFQMPFAVIALSVMTAILPRLSLHAVRRDHARIAEDLSRAVRLAVVALAPVAAAMLVLGPQIVVVLFAHGRSSAPAIGLLGAVVAAFGVALVPFAGYMILQRGFYALQDTRTPALITTGVTVVGVAGCGAATWLLPSADIVVGIPLAYAAAYTVGLVAAAAALRRRLGRIDGRRLVWTHARVAVAAALAGAVGAMTAAVLAPLVASGFSGALVSLAAAGVVGAGVYVVAVRLLRLTELRQLVATAFAGTRSG</sequence>
<feature type="transmembrane region" description="Helical" evidence="8">
    <location>
        <begin position="98"/>
        <end position="118"/>
    </location>
</feature>
<dbReference type="AlphaFoldDB" id="A0A919UAP4"/>
<feature type="transmembrane region" description="Helical" evidence="8">
    <location>
        <begin position="138"/>
        <end position="159"/>
    </location>
</feature>
<dbReference type="GO" id="GO:0034204">
    <property type="term" value="P:lipid translocation"/>
    <property type="evidence" value="ECO:0007669"/>
    <property type="project" value="TreeGrafter"/>
</dbReference>
<evidence type="ECO:0008006" key="11">
    <source>
        <dbReference type="Google" id="ProtNLM"/>
    </source>
</evidence>
<dbReference type="InterPro" id="IPR051050">
    <property type="entry name" value="Lipid_II_flippase_MurJ/MviN"/>
</dbReference>
<evidence type="ECO:0000256" key="5">
    <source>
        <dbReference type="ARBA" id="ARBA00022984"/>
    </source>
</evidence>
<dbReference type="GO" id="GO:0008360">
    <property type="term" value="P:regulation of cell shape"/>
    <property type="evidence" value="ECO:0007669"/>
    <property type="project" value="UniProtKB-KW"/>
</dbReference>
<reference evidence="9" key="1">
    <citation type="submission" date="2021-01" db="EMBL/GenBank/DDBJ databases">
        <title>Whole genome shotgun sequence of Dactylosporangium siamense NBRC 106093.</title>
        <authorList>
            <person name="Komaki H."/>
            <person name="Tamura T."/>
        </authorList>
    </citation>
    <scope>NUCLEOTIDE SEQUENCE</scope>
    <source>
        <strain evidence="9">NBRC 106093</strain>
    </source>
</reference>
<dbReference type="CDD" id="cd13123">
    <property type="entry name" value="MATE_MurJ_like"/>
    <property type="match status" value="1"/>
</dbReference>
<keyword evidence="7 8" id="KW-0472">Membrane</keyword>
<feature type="transmembrane region" description="Helical" evidence="8">
    <location>
        <begin position="285"/>
        <end position="304"/>
    </location>
</feature>
<dbReference type="Proteomes" id="UP000660611">
    <property type="component" value="Unassembled WGS sequence"/>
</dbReference>
<keyword evidence="4" id="KW-0133">Cell shape</keyword>
<dbReference type="GO" id="GO:0005886">
    <property type="term" value="C:plasma membrane"/>
    <property type="evidence" value="ECO:0007669"/>
    <property type="project" value="UniProtKB-SubCell"/>
</dbReference>
<feature type="transmembrane region" description="Helical" evidence="8">
    <location>
        <begin position="171"/>
        <end position="190"/>
    </location>
</feature>
<evidence type="ECO:0000313" key="9">
    <source>
        <dbReference type="EMBL" id="GIG48729.1"/>
    </source>
</evidence>
<proteinExistence type="predicted"/>
<dbReference type="GO" id="GO:0015648">
    <property type="term" value="F:lipid-linked peptidoglycan transporter activity"/>
    <property type="evidence" value="ECO:0007669"/>
    <property type="project" value="TreeGrafter"/>
</dbReference>
<feature type="transmembrane region" description="Helical" evidence="8">
    <location>
        <begin position="469"/>
        <end position="490"/>
    </location>
</feature>
<gene>
    <name evidence="9" type="ORF">Dsi01nite_067700</name>
</gene>
<dbReference type="GO" id="GO:0009252">
    <property type="term" value="P:peptidoglycan biosynthetic process"/>
    <property type="evidence" value="ECO:0007669"/>
    <property type="project" value="UniProtKB-KW"/>
</dbReference>
<comment type="subcellular location">
    <subcellularLocation>
        <location evidence="1">Cell membrane</location>
        <topology evidence="1">Multi-pass membrane protein</topology>
    </subcellularLocation>
</comment>
<feature type="transmembrane region" description="Helical" evidence="8">
    <location>
        <begin position="397"/>
        <end position="419"/>
    </location>
</feature>
<dbReference type="InterPro" id="IPR004268">
    <property type="entry name" value="MurJ"/>
</dbReference>
<comment type="caution">
    <text evidence="9">The sequence shown here is derived from an EMBL/GenBank/DDBJ whole genome shotgun (WGS) entry which is preliminary data.</text>
</comment>
<feature type="transmembrane region" description="Helical" evidence="8">
    <location>
        <begin position="244"/>
        <end position="265"/>
    </location>
</feature>
<feature type="transmembrane region" description="Helical" evidence="8">
    <location>
        <begin position="60"/>
        <end position="78"/>
    </location>
</feature>
<feature type="transmembrane region" description="Helical" evidence="8">
    <location>
        <begin position="202"/>
        <end position="224"/>
    </location>
</feature>
<accession>A0A919UAP4</accession>
<evidence type="ECO:0000256" key="3">
    <source>
        <dbReference type="ARBA" id="ARBA00022692"/>
    </source>
</evidence>